<accession>A0ABP2ERY1</accession>
<proteinExistence type="predicted"/>
<dbReference type="RefSeq" id="XP_045272238.1">
    <property type="nucleotide sequence ID" value="XM_045416530.1"/>
</dbReference>
<dbReference type="GeneID" id="69023685"/>
<organism evidence="1 2">
    <name type="scientific">Ajellomyces dermatitidis (strain ER-3 / ATCC MYA-2586)</name>
    <name type="common">Blastomyces dermatitidis</name>
    <dbReference type="NCBI Taxonomy" id="559297"/>
    <lineage>
        <taxon>Eukaryota</taxon>
        <taxon>Fungi</taxon>
        <taxon>Dikarya</taxon>
        <taxon>Ascomycota</taxon>
        <taxon>Pezizomycotina</taxon>
        <taxon>Eurotiomycetes</taxon>
        <taxon>Eurotiomycetidae</taxon>
        <taxon>Onygenales</taxon>
        <taxon>Ajellomycetaceae</taxon>
        <taxon>Blastomyces</taxon>
    </lineage>
</organism>
<keyword evidence="2" id="KW-1185">Reference proteome</keyword>
<dbReference type="EMBL" id="EQ999973">
    <property type="protein sequence ID" value="EEQ84215.1"/>
    <property type="molecule type" value="Genomic_DNA"/>
</dbReference>
<name>A0ABP2ERY1_AJEDR</name>
<evidence type="ECO:0000313" key="2">
    <source>
        <dbReference type="Proteomes" id="UP000002039"/>
    </source>
</evidence>
<reference evidence="2" key="1">
    <citation type="journal article" date="2015" name="PLoS Genet.">
        <title>The dynamic genome and transcriptome of the human fungal pathogen Blastomyces and close relative Emmonsia.</title>
        <authorList>
            <person name="Munoz J.F."/>
            <person name="Gauthier G.M."/>
            <person name="Desjardins C.A."/>
            <person name="Gallo J.E."/>
            <person name="Holder J."/>
            <person name="Sullivan T.D."/>
            <person name="Marty A.J."/>
            <person name="Carmen J.C."/>
            <person name="Chen Z."/>
            <person name="Ding L."/>
            <person name="Gujja S."/>
            <person name="Magrini V."/>
            <person name="Misas E."/>
            <person name="Mitreva M."/>
            <person name="Priest M."/>
            <person name="Saif S."/>
            <person name="Whiston E.A."/>
            <person name="Young S."/>
            <person name="Zeng Q."/>
            <person name="Goldman W.E."/>
            <person name="Mardis E.R."/>
            <person name="Taylor J.W."/>
            <person name="McEwen J.G."/>
            <person name="Clay O.K."/>
            <person name="Klein B.S."/>
            <person name="Cuomo C.A."/>
        </authorList>
    </citation>
    <scope>NUCLEOTIDE SEQUENCE [LARGE SCALE GENOMIC DNA]</scope>
    <source>
        <strain evidence="2">ER-3 / ATCC MYA-2586</strain>
    </source>
</reference>
<protein>
    <submittedName>
        <fullName evidence="1">Uncharacterized protein</fullName>
    </submittedName>
</protein>
<sequence>MLDMSGMILALPMTYFRVDISLNPAPFLIIVRSERTGIKRREYKNTVPEQTTQCLKVRSGYLVSEMKARLGFAPGFTKMFPRYDGPRFGLRETAATTSTSGPDKCLKIYKHKKDTPYGVWNFGLRTPDLQCPPLQKDAGSVDTQCIYFAYCPA</sequence>
<dbReference type="Proteomes" id="UP000002039">
    <property type="component" value="Unassembled WGS sequence"/>
</dbReference>
<evidence type="ECO:0000313" key="1">
    <source>
        <dbReference type="EMBL" id="EEQ84215.1"/>
    </source>
</evidence>
<gene>
    <name evidence="1" type="ORF">BDCG_01020</name>
</gene>